<dbReference type="RefSeq" id="WP_119316621.1">
    <property type="nucleotide sequence ID" value="NZ_QXDL01000286.1"/>
</dbReference>
<protein>
    <submittedName>
        <fullName evidence="4">Beta-glucanase</fullName>
        <ecNumber evidence="4">3.2.1.73</ecNumber>
    </submittedName>
</protein>
<dbReference type="PANTHER" id="PTHR10963:SF55">
    <property type="entry name" value="GLYCOSIDE HYDROLASE FAMILY 16 PROTEIN"/>
    <property type="match status" value="1"/>
</dbReference>
<dbReference type="PANTHER" id="PTHR10963">
    <property type="entry name" value="GLYCOSYL HYDROLASE-RELATED"/>
    <property type="match status" value="1"/>
</dbReference>
<keyword evidence="2" id="KW-0732">Signal</keyword>
<comment type="similarity">
    <text evidence="1">Belongs to the glycosyl hydrolase 16 family.</text>
</comment>
<evidence type="ECO:0000313" key="4">
    <source>
        <dbReference type="EMBL" id="RIH77473.1"/>
    </source>
</evidence>
<feature type="domain" description="GH16" evidence="3">
    <location>
        <begin position="29"/>
        <end position="274"/>
    </location>
</feature>
<dbReference type="EMBL" id="QXDL01000286">
    <property type="protein sequence ID" value="RIH77473.1"/>
    <property type="molecule type" value="Genomic_DNA"/>
</dbReference>
<dbReference type="InterPro" id="IPR050546">
    <property type="entry name" value="Glycosyl_Hydrlase_16"/>
</dbReference>
<name>A0A399E1S2_9DEIN</name>
<dbReference type="Proteomes" id="UP000265715">
    <property type="component" value="Unassembled WGS sequence"/>
</dbReference>
<proteinExistence type="inferred from homology"/>
<evidence type="ECO:0000259" key="3">
    <source>
        <dbReference type="PROSITE" id="PS51762"/>
    </source>
</evidence>
<dbReference type="InterPro" id="IPR000757">
    <property type="entry name" value="Beta-glucanase-like"/>
</dbReference>
<dbReference type="AlphaFoldDB" id="A0A399E1S2"/>
<dbReference type="Pfam" id="PF00722">
    <property type="entry name" value="Glyco_hydro_16"/>
    <property type="match status" value="1"/>
</dbReference>
<reference evidence="4 5" key="1">
    <citation type="submission" date="2018-08" db="EMBL/GenBank/DDBJ databases">
        <title>Meiothermus terrae DSM 26712 genome sequencing project.</title>
        <authorList>
            <person name="Da Costa M.S."/>
            <person name="Albuquerque L."/>
            <person name="Raposo P."/>
            <person name="Froufe H.J.C."/>
            <person name="Barroso C.S."/>
            <person name="Egas C."/>
        </authorList>
    </citation>
    <scope>NUCLEOTIDE SEQUENCE [LARGE SCALE GENOMIC DNA]</scope>
    <source>
        <strain evidence="4 5">DSM 26712</strain>
    </source>
</reference>
<dbReference type="InterPro" id="IPR013320">
    <property type="entry name" value="ConA-like_dom_sf"/>
</dbReference>
<feature type="signal peptide" evidence="2">
    <location>
        <begin position="1"/>
        <end position="21"/>
    </location>
</feature>
<gene>
    <name evidence="4" type="primary">bglA_2</name>
    <name evidence="4" type="ORF">Mterra_03764</name>
</gene>
<dbReference type="GO" id="GO:0042972">
    <property type="term" value="F:licheninase activity"/>
    <property type="evidence" value="ECO:0007669"/>
    <property type="project" value="UniProtKB-EC"/>
</dbReference>
<comment type="caution">
    <text evidence="4">The sequence shown here is derived from an EMBL/GenBank/DDBJ whole genome shotgun (WGS) entry which is preliminary data.</text>
</comment>
<dbReference type="SUPFAM" id="SSF49899">
    <property type="entry name" value="Concanavalin A-like lectins/glucanases"/>
    <property type="match status" value="1"/>
</dbReference>
<dbReference type="Gene3D" id="2.60.120.200">
    <property type="match status" value="1"/>
</dbReference>
<keyword evidence="5" id="KW-1185">Reference proteome</keyword>
<organism evidence="4 5">
    <name type="scientific">Calidithermus terrae</name>
    <dbReference type="NCBI Taxonomy" id="1408545"/>
    <lineage>
        <taxon>Bacteria</taxon>
        <taxon>Thermotogati</taxon>
        <taxon>Deinococcota</taxon>
        <taxon>Deinococci</taxon>
        <taxon>Thermales</taxon>
        <taxon>Thermaceae</taxon>
        <taxon>Calidithermus</taxon>
    </lineage>
</organism>
<feature type="chain" id="PRO_5017467298" evidence="2">
    <location>
        <begin position="22"/>
        <end position="275"/>
    </location>
</feature>
<dbReference type="OrthoDB" id="9809583at2"/>
<evidence type="ECO:0000256" key="1">
    <source>
        <dbReference type="ARBA" id="ARBA00006865"/>
    </source>
</evidence>
<dbReference type="EC" id="3.2.1.73" evidence="4"/>
<dbReference type="PROSITE" id="PS51762">
    <property type="entry name" value="GH16_2"/>
    <property type="match status" value="1"/>
</dbReference>
<evidence type="ECO:0000256" key="2">
    <source>
        <dbReference type="SAM" id="SignalP"/>
    </source>
</evidence>
<dbReference type="GO" id="GO:0005975">
    <property type="term" value="P:carbohydrate metabolic process"/>
    <property type="evidence" value="ECO:0007669"/>
    <property type="project" value="InterPro"/>
</dbReference>
<evidence type="ECO:0000313" key="5">
    <source>
        <dbReference type="Proteomes" id="UP000265715"/>
    </source>
</evidence>
<keyword evidence="4" id="KW-0326">Glycosidase</keyword>
<dbReference type="CDD" id="cd08023">
    <property type="entry name" value="GH16_laminarinase_like"/>
    <property type="match status" value="1"/>
</dbReference>
<sequence length="275" mass="31066">MKLNLPKLLFLLALALPGALAQDLPGWRLTWADEFNLPLGSPVDRSKWNVETGGWGNGNSELQYYTESTLNAVHDGRNLAITALEQRLPGLRCWYGPCRYTSARLNTRGKFEQRYGRFEARIKLPRGQGLWPAFWLLGNNIGTVSWPLCGEIDVMENIGREPRTVHGTIHGPGYSGGAGIGKPYTLPADFADAFHVFALEWEPEELRWYVDGVLYQTRTPADLPEGARWVFDRPFFLILNLAVGGAWPGMPDATTRFPQRMLVDYVRVYERLDGR</sequence>
<keyword evidence="4" id="KW-0378">Hydrolase</keyword>
<accession>A0A399E1S2</accession>